<evidence type="ECO:0000313" key="3">
    <source>
        <dbReference type="Proteomes" id="UP000826656"/>
    </source>
</evidence>
<comment type="caution">
    <text evidence="2">The sequence shown here is derived from an EMBL/GenBank/DDBJ whole genome shotgun (WGS) entry which is preliminary data.</text>
</comment>
<gene>
    <name evidence="2" type="ORF">KY290_024697</name>
</gene>
<organism evidence="2 3">
    <name type="scientific">Solanum tuberosum</name>
    <name type="common">Potato</name>
    <dbReference type="NCBI Taxonomy" id="4113"/>
    <lineage>
        <taxon>Eukaryota</taxon>
        <taxon>Viridiplantae</taxon>
        <taxon>Streptophyta</taxon>
        <taxon>Embryophyta</taxon>
        <taxon>Tracheophyta</taxon>
        <taxon>Spermatophyta</taxon>
        <taxon>Magnoliopsida</taxon>
        <taxon>eudicotyledons</taxon>
        <taxon>Gunneridae</taxon>
        <taxon>Pentapetalae</taxon>
        <taxon>asterids</taxon>
        <taxon>lamiids</taxon>
        <taxon>Solanales</taxon>
        <taxon>Solanaceae</taxon>
        <taxon>Solanoideae</taxon>
        <taxon>Solaneae</taxon>
        <taxon>Solanum</taxon>
    </lineage>
</organism>
<keyword evidence="3" id="KW-1185">Reference proteome</keyword>
<evidence type="ECO:0000256" key="1">
    <source>
        <dbReference type="SAM" id="MobiDB-lite"/>
    </source>
</evidence>
<proteinExistence type="predicted"/>
<dbReference type="Proteomes" id="UP000826656">
    <property type="component" value="Unassembled WGS sequence"/>
</dbReference>
<sequence length="136" mass="15030">MDTTQVAPAPLEQSYVHVLIPDDFPTGTVDASTCGVYDSTHVVADAGCGSPTDDSNIEGTSPAYTRKSTRRAQDPVWLKDYVTTKKANFYSLPNYLSYDATSPKYKAYLANFSTLVEPKCFNEAVQDTRWVEAMKL</sequence>
<evidence type="ECO:0008006" key="4">
    <source>
        <dbReference type="Google" id="ProtNLM"/>
    </source>
</evidence>
<accession>A0ABQ7URF0</accession>
<reference evidence="2 3" key="1">
    <citation type="journal article" date="2021" name="bioRxiv">
        <title>Chromosome-scale and haplotype-resolved genome assembly of a tetraploid potato cultivar.</title>
        <authorList>
            <person name="Sun H."/>
            <person name="Jiao W.-B."/>
            <person name="Krause K."/>
            <person name="Campoy J.A."/>
            <person name="Goel M."/>
            <person name="Folz-Donahue K."/>
            <person name="Kukat C."/>
            <person name="Huettel B."/>
            <person name="Schneeberger K."/>
        </authorList>
    </citation>
    <scope>NUCLEOTIDE SEQUENCE [LARGE SCALE GENOMIC DNA]</scope>
    <source>
        <strain evidence="2">SolTubOtavaFocal</strain>
        <tissue evidence="2">Leaves</tissue>
    </source>
</reference>
<evidence type="ECO:0000313" key="2">
    <source>
        <dbReference type="EMBL" id="KAH0754427.1"/>
    </source>
</evidence>
<dbReference type="EMBL" id="JAIVGD010000018">
    <property type="protein sequence ID" value="KAH0754427.1"/>
    <property type="molecule type" value="Genomic_DNA"/>
</dbReference>
<protein>
    <recommendedName>
        <fullName evidence="4">Integrase core domain containing protein</fullName>
    </recommendedName>
</protein>
<name>A0ABQ7URF0_SOLTU</name>
<feature type="region of interest" description="Disordered" evidence="1">
    <location>
        <begin position="48"/>
        <end position="68"/>
    </location>
</feature>
<feature type="compositionally biased region" description="Polar residues" evidence="1">
    <location>
        <begin position="52"/>
        <end position="63"/>
    </location>
</feature>